<protein>
    <submittedName>
        <fullName evidence="2">Phage tail assembly chaperone protein, TAC</fullName>
    </submittedName>
</protein>
<evidence type="ECO:0000313" key="3">
    <source>
        <dbReference type="Proteomes" id="UP000186098"/>
    </source>
</evidence>
<feature type="region of interest" description="Disordered" evidence="1">
    <location>
        <begin position="164"/>
        <end position="184"/>
    </location>
</feature>
<evidence type="ECO:0000256" key="1">
    <source>
        <dbReference type="SAM" id="MobiDB-lite"/>
    </source>
</evidence>
<dbReference type="RefSeq" id="WP_076363435.1">
    <property type="nucleotide sequence ID" value="NZ_FTOM01000001.1"/>
</dbReference>
<organism evidence="2 3">
    <name type="scientific">Phaeovulum vinaykumarii</name>
    <dbReference type="NCBI Taxonomy" id="407234"/>
    <lineage>
        <taxon>Bacteria</taxon>
        <taxon>Pseudomonadati</taxon>
        <taxon>Pseudomonadota</taxon>
        <taxon>Alphaproteobacteria</taxon>
        <taxon>Rhodobacterales</taxon>
        <taxon>Paracoccaceae</taxon>
        <taxon>Phaeovulum</taxon>
    </lineage>
</organism>
<reference evidence="3" key="1">
    <citation type="submission" date="2017-01" db="EMBL/GenBank/DDBJ databases">
        <authorList>
            <person name="Varghese N."/>
            <person name="Submissions S."/>
        </authorList>
    </citation>
    <scope>NUCLEOTIDE SEQUENCE [LARGE SCALE GENOMIC DNA]</scope>
    <source>
        <strain evidence="3">DSM 18714</strain>
    </source>
</reference>
<keyword evidence="3" id="KW-1185">Reference proteome</keyword>
<name>A0A1N7K618_9RHOB</name>
<accession>A0A1N7K618</accession>
<evidence type="ECO:0000313" key="2">
    <source>
        <dbReference type="EMBL" id="SIS57065.1"/>
    </source>
</evidence>
<proteinExistence type="predicted"/>
<dbReference type="EMBL" id="FTOM01000001">
    <property type="protein sequence ID" value="SIS57065.1"/>
    <property type="molecule type" value="Genomic_DNA"/>
</dbReference>
<gene>
    <name evidence="2" type="ORF">SAMN05421795_101645</name>
</gene>
<dbReference type="STRING" id="407234.SAMN05421795_101645"/>
<dbReference type="OrthoDB" id="7306418at2"/>
<dbReference type="Proteomes" id="UP000186098">
    <property type="component" value="Unassembled WGS sequence"/>
</dbReference>
<sequence>MTPLARCEEVTVYHGGLAVVLRPSLRAAMTLERLRDGWPGLLLKLDQFDVRTVRAILRASAVDRNAVEALLASFAVTPIAAVKEATLAPLSALLALFLAPMQEETACEAKPSRGRVTPWVDAYAEFYHFGTGWLGWSPAETWVATPTEIAQAIEGKLAHLIAMNGGDSGAGPSGPAGPSPADYTPERLREIEELGFDPAFDREALHRLKAKG</sequence>
<dbReference type="AlphaFoldDB" id="A0A1N7K618"/>